<evidence type="ECO:0008006" key="3">
    <source>
        <dbReference type="Google" id="ProtNLM"/>
    </source>
</evidence>
<gene>
    <name evidence="1" type="ORF">EDF87_101554</name>
</gene>
<protein>
    <recommendedName>
        <fullName evidence="3">Cthe-2314-like HEPN domain-containing protein</fullName>
    </recommendedName>
</protein>
<reference evidence="1 2" key="1">
    <citation type="submission" date="2019-03" db="EMBL/GenBank/DDBJ databases">
        <title>Genomic analyses of the natural microbiome of Caenorhabditis elegans.</title>
        <authorList>
            <person name="Samuel B."/>
        </authorList>
    </citation>
    <scope>NUCLEOTIDE SEQUENCE [LARGE SCALE GENOMIC DNA]</scope>
    <source>
        <strain evidence="1 2">BIGb0525</strain>
    </source>
</reference>
<dbReference type="Proteomes" id="UP000295804">
    <property type="component" value="Unassembled WGS sequence"/>
</dbReference>
<sequence length="230" mass="26274">MRRRWNLPALKEHIRTIEPDKNWLLSTVDSVSHSLFIYQYHKSLARDAFAAYHVEHDPDGIKMFAATMMMGGDDEFEDAKLASEANLIAAINITRNTFDILAQLVNALALPQPLAIDRCDFTKVRDKLQESTLKAEISRVSQLHWYRYLAGFSNTIKHRQLITHTPSQKHEEKTGRYLGGGAEVASFDYRDDKFTSYWVQEVLEGTVEMHNEIVSLGITLNEHCLTPALP</sequence>
<dbReference type="RefSeq" id="WP_134174288.1">
    <property type="nucleotide sequence ID" value="NZ_SOCQ01000001.1"/>
</dbReference>
<evidence type="ECO:0000313" key="1">
    <source>
        <dbReference type="EMBL" id="TDV53466.1"/>
    </source>
</evidence>
<proteinExistence type="predicted"/>
<accession>A0A4R7VU50</accession>
<comment type="caution">
    <text evidence="1">The sequence shown here is derived from an EMBL/GenBank/DDBJ whole genome shotgun (WGS) entry which is preliminary data.</text>
</comment>
<name>A0A4R7VU50_9PSED</name>
<evidence type="ECO:0000313" key="2">
    <source>
        <dbReference type="Proteomes" id="UP000295804"/>
    </source>
</evidence>
<dbReference type="EMBL" id="SOCQ01000001">
    <property type="protein sequence ID" value="TDV53466.1"/>
    <property type="molecule type" value="Genomic_DNA"/>
</dbReference>
<organism evidence="1 2">
    <name type="scientific">Pseudomonas helmanticensis</name>
    <dbReference type="NCBI Taxonomy" id="1471381"/>
    <lineage>
        <taxon>Bacteria</taxon>
        <taxon>Pseudomonadati</taxon>
        <taxon>Pseudomonadota</taxon>
        <taxon>Gammaproteobacteria</taxon>
        <taxon>Pseudomonadales</taxon>
        <taxon>Pseudomonadaceae</taxon>
        <taxon>Pseudomonas</taxon>
    </lineage>
</organism>
<dbReference type="AlphaFoldDB" id="A0A4R7VU50"/>